<name>A0A1R1JXN8_ALCXX</name>
<dbReference type="InterPro" id="IPR050086">
    <property type="entry name" value="MetN_ABC_transporter-like"/>
</dbReference>
<organism evidence="10 11">
    <name type="scientific">Alcaligenes xylosoxydans xylosoxydans</name>
    <name type="common">Achromobacter xylosoxidans</name>
    <dbReference type="NCBI Taxonomy" id="85698"/>
    <lineage>
        <taxon>Bacteria</taxon>
        <taxon>Pseudomonadati</taxon>
        <taxon>Pseudomonadota</taxon>
        <taxon>Betaproteobacteria</taxon>
        <taxon>Burkholderiales</taxon>
        <taxon>Alcaligenaceae</taxon>
        <taxon>Achromobacter</taxon>
    </lineage>
</organism>
<comment type="subcellular location">
    <subcellularLocation>
        <location evidence="1">Cell membrane</location>
        <topology evidence="1">Peripheral membrane protein</topology>
    </subcellularLocation>
</comment>
<dbReference type="AlphaFoldDB" id="A0A1R1JXN8"/>
<keyword evidence="5" id="KW-0547">Nucleotide-binding</keyword>
<evidence type="ECO:0000256" key="6">
    <source>
        <dbReference type="ARBA" id="ARBA00022840"/>
    </source>
</evidence>
<dbReference type="EMBL" id="MJMN01000004">
    <property type="protein sequence ID" value="OMG91350.1"/>
    <property type="molecule type" value="Genomic_DNA"/>
</dbReference>
<dbReference type="SUPFAM" id="SSF52540">
    <property type="entry name" value="P-loop containing nucleoside triphosphate hydrolases"/>
    <property type="match status" value="1"/>
</dbReference>
<evidence type="ECO:0000256" key="7">
    <source>
        <dbReference type="ARBA" id="ARBA00022970"/>
    </source>
</evidence>
<dbReference type="Proteomes" id="UP000187251">
    <property type="component" value="Unassembled WGS sequence"/>
</dbReference>
<evidence type="ECO:0000256" key="3">
    <source>
        <dbReference type="ARBA" id="ARBA00022448"/>
    </source>
</evidence>
<protein>
    <submittedName>
        <fullName evidence="10">Peptide ABC transporter ATP-binding protein</fullName>
    </submittedName>
</protein>
<dbReference type="CDD" id="cd03262">
    <property type="entry name" value="ABC_HisP_GlnQ"/>
    <property type="match status" value="1"/>
</dbReference>
<comment type="similarity">
    <text evidence="2">Belongs to the ABC transporter superfamily.</text>
</comment>
<dbReference type="Gene3D" id="3.40.50.300">
    <property type="entry name" value="P-loop containing nucleotide triphosphate hydrolases"/>
    <property type="match status" value="1"/>
</dbReference>
<dbReference type="RefSeq" id="WP_076409875.1">
    <property type="nucleotide sequence ID" value="NZ_AP028040.1"/>
</dbReference>
<dbReference type="PANTHER" id="PTHR43166:SF9">
    <property type="entry name" value="GLUTAMATE_ASPARTATE IMPORT ATP-BINDING PROTEIN GLTL"/>
    <property type="match status" value="1"/>
</dbReference>
<dbReference type="GO" id="GO:0015424">
    <property type="term" value="F:ABC-type amino acid transporter activity"/>
    <property type="evidence" value="ECO:0007669"/>
    <property type="project" value="InterPro"/>
</dbReference>
<dbReference type="GO" id="GO:0005524">
    <property type="term" value="F:ATP binding"/>
    <property type="evidence" value="ECO:0007669"/>
    <property type="project" value="UniProtKB-KW"/>
</dbReference>
<keyword evidence="7" id="KW-0029">Amino-acid transport</keyword>
<evidence type="ECO:0000259" key="9">
    <source>
        <dbReference type="PROSITE" id="PS50893"/>
    </source>
</evidence>
<keyword evidence="3" id="KW-0813">Transport</keyword>
<dbReference type="InterPro" id="IPR030679">
    <property type="entry name" value="ABC_ATPase_HisP-typ"/>
</dbReference>
<proteinExistence type="inferred from homology"/>
<dbReference type="OrthoDB" id="9802264at2"/>
<evidence type="ECO:0000313" key="10">
    <source>
        <dbReference type="EMBL" id="OMG91350.1"/>
    </source>
</evidence>
<reference evidence="10 11" key="1">
    <citation type="submission" date="2016-09" db="EMBL/GenBank/DDBJ databases">
        <title>Phylogenomics of Achromobacter.</title>
        <authorList>
            <person name="Jeukens J."/>
            <person name="Freschi L."/>
            <person name="Vincent A.T."/>
            <person name="Emond-Rheault J.-G."/>
            <person name="Kukavica-Ibrulj I."/>
            <person name="Charette S.J."/>
            <person name="Levesque R.C."/>
        </authorList>
    </citation>
    <scope>NUCLEOTIDE SEQUENCE [LARGE SCALE GENOMIC DNA]</scope>
    <source>
        <strain evidence="10 11">AUS488</strain>
    </source>
</reference>
<dbReference type="GO" id="GO:0005886">
    <property type="term" value="C:plasma membrane"/>
    <property type="evidence" value="ECO:0007669"/>
    <property type="project" value="UniProtKB-SubCell"/>
</dbReference>
<dbReference type="PROSITE" id="PS00211">
    <property type="entry name" value="ABC_TRANSPORTER_1"/>
    <property type="match status" value="1"/>
</dbReference>
<evidence type="ECO:0000256" key="8">
    <source>
        <dbReference type="ARBA" id="ARBA00023136"/>
    </source>
</evidence>
<feature type="domain" description="ABC transporter" evidence="9">
    <location>
        <begin position="11"/>
        <end position="244"/>
    </location>
</feature>
<keyword evidence="4" id="KW-1003">Cell membrane</keyword>
<evidence type="ECO:0000313" key="11">
    <source>
        <dbReference type="Proteomes" id="UP000187251"/>
    </source>
</evidence>
<dbReference type="InterPro" id="IPR003439">
    <property type="entry name" value="ABC_transporter-like_ATP-bd"/>
</dbReference>
<dbReference type="PANTHER" id="PTHR43166">
    <property type="entry name" value="AMINO ACID IMPORT ATP-BINDING PROTEIN"/>
    <property type="match status" value="1"/>
</dbReference>
<dbReference type="SMART" id="SM00382">
    <property type="entry name" value="AAA"/>
    <property type="match status" value="1"/>
</dbReference>
<gene>
    <name evidence="10" type="ORF">BIZ92_20165</name>
</gene>
<evidence type="ECO:0000256" key="5">
    <source>
        <dbReference type="ARBA" id="ARBA00022741"/>
    </source>
</evidence>
<dbReference type="InterPro" id="IPR003593">
    <property type="entry name" value="AAA+_ATPase"/>
</dbReference>
<dbReference type="PROSITE" id="PS50893">
    <property type="entry name" value="ABC_TRANSPORTER_2"/>
    <property type="match status" value="1"/>
</dbReference>
<evidence type="ECO:0000256" key="2">
    <source>
        <dbReference type="ARBA" id="ARBA00005417"/>
    </source>
</evidence>
<accession>A0A1R1JXN8</accession>
<evidence type="ECO:0000256" key="4">
    <source>
        <dbReference type="ARBA" id="ARBA00022475"/>
    </source>
</evidence>
<dbReference type="PIRSF" id="PIRSF039085">
    <property type="entry name" value="ABC_ATPase_HisP"/>
    <property type="match status" value="1"/>
</dbReference>
<dbReference type="GO" id="GO:0016887">
    <property type="term" value="F:ATP hydrolysis activity"/>
    <property type="evidence" value="ECO:0007669"/>
    <property type="project" value="InterPro"/>
</dbReference>
<dbReference type="Pfam" id="PF00005">
    <property type="entry name" value="ABC_tran"/>
    <property type="match status" value="1"/>
</dbReference>
<sequence length="256" mass="27972">MHTPQTGAPLIRIRNLDKHYGAFQALADINLDVVRGEVIALIGPSGSGKSTLVRCINLLEEYDGGSIEVDGVRVRNDGNLARVRAEVGMVFQQFNLFPHMSALKNVALAPVRVRGLSWGEANARAQALLERVGLKAHQHKRPGQLSGGQQQRVAIARALAMKPELLLFDEPTSALDPEMVQEVLDVIQDIAGTGTTLLIVTHEMSFARQVADRIVFMEQGRIVESAPPDTFFESPSSERARAFISTSMRAQRSLAV</sequence>
<dbReference type="InterPro" id="IPR027417">
    <property type="entry name" value="P-loop_NTPase"/>
</dbReference>
<keyword evidence="8" id="KW-0472">Membrane</keyword>
<dbReference type="FunFam" id="3.40.50.300:FF:000020">
    <property type="entry name" value="Amino acid ABC transporter ATP-binding component"/>
    <property type="match status" value="1"/>
</dbReference>
<keyword evidence="6 10" id="KW-0067">ATP-binding</keyword>
<dbReference type="InterPro" id="IPR017871">
    <property type="entry name" value="ABC_transporter-like_CS"/>
</dbReference>
<comment type="caution">
    <text evidence="10">The sequence shown here is derived from an EMBL/GenBank/DDBJ whole genome shotgun (WGS) entry which is preliminary data.</text>
</comment>
<evidence type="ECO:0000256" key="1">
    <source>
        <dbReference type="ARBA" id="ARBA00004202"/>
    </source>
</evidence>